<comment type="caution">
    <text evidence="6">The sequence shown here is derived from an EMBL/GenBank/DDBJ whole genome shotgun (WGS) entry which is preliminary data.</text>
</comment>
<accession>A0A6L8Q3U2</accession>
<keyword evidence="4" id="KW-0472">Membrane</keyword>
<feature type="transmembrane region" description="Helical" evidence="4">
    <location>
        <begin position="421"/>
        <end position="443"/>
    </location>
</feature>
<feature type="transmembrane region" description="Helical" evidence="4">
    <location>
        <begin position="202"/>
        <end position="221"/>
    </location>
</feature>
<dbReference type="SMART" id="SM00421">
    <property type="entry name" value="HTH_LUXR"/>
    <property type="match status" value="1"/>
</dbReference>
<feature type="transmembrane region" description="Helical" evidence="4">
    <location>
        <begin position="52"/>
        <end position="73"/>
    </location>
</feature>
<dbReference type="InterPro" id="IPR036388">
    <property type="entry name" value="WH-like_DNA-bd_sf"/>
</dbReference>
<dbReference type="GO" id="GO:0003677">
    <property type="term" value="F:DNA binding"/>
    <property type="evidence" value="ECO:0007669"/>
    <property type="project" value="UniProtKB-KW"/>
</dbReference>
<feature type="transmembrane region" description="Helical" evidence="4">
    <location>
        <begin position="272"/>
        <end position="294"/>
    </location>
</feature>
<keyword evidence="1" id="KW-0805">Transcription regulation</keyword>
<keyword evidence="4" id="KW-0812">Transmembrane</keyword>
<name>A0A6L8Q3U2_9ACTN</name>
<dbReference type="GO" id="GO:0006355">
    <property type="term" value="P:regulation of DNA-templated transcription"/>
    <property type="evidence" value="ECO:0007669"/>
    <property type="project" value="InterPro"/>
</dbReference>
<feature type="transmembrane region" description="Helical" evidence="4">
    <location>
        <begin position="331"/>
        <end position="353"/>
    </location>
</feature>
<dbReference type="CDD" id="cd06170">
    <property type="entry name" value="LuxR_C_like"/>
    <property type="match status" value="1"/>
</dbReference>
<keyword evidence="4" id="KW-1133">Transmembrane helix</keyword>
<dbReference type="Gene3D" id="1.10.10.10">
    <property type="entry name" value="Winged helix-like DNA-binding domain superfamily/Winged helix DNA-binding domain"/>
    <property type="match status" value="1"/>
</dbReference>
<evidence type="ECO:0000313" key="6">
    <source>
        <dbReference type="EMBL" id="MZG27957.1"/>
    </source>
</evidence>
<dbReference type="PRINTS" id="PR00038">
    <property type="entry name" value="HTHLUXR"/>
</dbReference>
<proteinExistence type="predicted"/>
<protein>
    <submittedName>
        <fullName evidence="6">Helix-turn-helix transcriptional regulator</fullName>
    </submittedName>
</protein>
<feature type="transmembrane region" description="Helical" evidence="4">
    <location>
        <begin position="388"/>
        <end position="409"/>
    </location>
</feature>
<feature type="transmembrane region" description="Helical" evidence="4">
    <location>
        <begin position="79"/>
        <end position="105"/>
    </location>
</feature>
<keyword evidence="3" id="KW-0804">Transcription</keyword>
<dbReference type="InterPro" id="IPR000792">
    <property type="entry name" value="Tscrpt_reg_LuxR_C"/>
</dbReference>
<dbReference type="PROSITE" id="PS50043">
    <property type="entry name" value="HTH_LUXR_2"/>
    <property type="match status" value="1"/>
</dbReference>
<evidence type="ECO:0000256" key="1">
    <source>
        <dbReference type="ARBA" id="ARBA00023015"/>
    </source>
</evidence>
<organism evidence="6 7">
    <name type="scientific">Adlercreutzia equolifaciens</name>
    <dbReference type="NCBI Taxonomy" id="446660"/>
    <lineage>
        <taxon>Bacteria</taxon>
        <taxon>Bacillati</taxon>
        <taxon>Actinomycetota</taxon>
        <taxon>Coriobacteriia</taxon>
        <taxon>Eggerthellales</taxon>
        <taxon>Eggerthellaceae</taxon>
        <taxon>Adlercreutzia</taxon>
    </lineage>
</organism>
<dbReference type="Pfam" id="PF00196">
    <property type="entry name" value="GerE"/>
    <property type="match status" value="1"/>
</dbReference>
<feature type="transmembrane region" description="Helical" evidence="4">
    <location>
        <begin position="117"/>
        <end position="136"/>
    </location>
</feature>
<dbReference type="EMBL" id="VJNE01000007">
    <property type="protein sequence ID" value="MZG27957.1"/>
    <property type="molecule type" value="Genomic_DNA"/>
</dbReference>
<dbReference type="PANTHER" id="PTHR44688">
    <property type="entry name" value="DNA-BINDING TRANSCRIPTIONAL ACTIVATOR DEVR_DOSR"/>
    <property type="match status" value="1"/>
</dbReference>
<sequence>MSSPVVVRDGRTDLCDTYSSSREERVVAGAVLNEREGAEAVRGARRVGWGRAVFGSACLWAWGFLAYLSPVLIPAERPVGGVGIEVGFFVSQGAVVVAAVAIVLALRKRSVAVGRGVLLVCASLLALASALLPLTVAIDAPWPLVGCGAICGVAGTLLGCAWGARYSLESRDVSAVVMVSFLVAYGIYFAILLLYVATPFVVAAQVVVVFLPLASWGLWFWDASARSGLAPEVFPSSALSTDIAGSPGSSGKAPGEVTAGSRELHALPWRSLGVIAVAALVGNVMASVIMGTSYEGADSLYPGGIALCACIATMALVPLTAERTAFSVAQLYRITVTFSVVGLVAILVLGAAAVPVGGALVQGCTLFFQPLVYVVVTRSTRLQGLSPLVAFGVGQALISAVVLAGNLVGKLLFQMAGETPLLLSAVCGAGVLALFFMVVARAAQVGEEGNEEKDGGTEEMEAETRGADRVKAAAAGRGSSGVAAGERLFEDGGTTEAATLPNGDCAAGVGAQGEDSAAVFARAVGLTARETEILSLLVRGRTLPYIANELFVTTGTVKTHVRHIYEKSLVNNRQELLDKVEAR</sequence>
<evidence type="ECO:0000256" key="4">
    <source>
        <dbReference type="SAM" id="Phobius"/>
    </source>
</evidence>
<feature type="transmembrane region" description="Helical" evidence="4">
    <location>
        <begin position="300"/>
        <end position="319"/>
    </location>
</feature>
<feature type="transmembrane region" description="Helical" evidence="4">
    <location>
        <begin position="142"/>
        <end position="164"/>
    </location>
</feature>
<reference evidence="6 7" key="1">
    <citation type="submission" date="2019-07" db="EMBL/GenBank/DDBJ databases">
        <title>Draft genome sequence of Adlercreutzia equolifaciens IPLA 37004, a human intestinal strain that does not produces equol from daidzein.</title>
        <authorList>
            <person name="Vazquez L."/>
            <person name="Florez A.B."/>
            <person name="Mayo B."/>
        </authorList>
    </citation>
    <scope>NUCLEOTIDE SEQUENCE [LARGE SCALE GENOMIC DNA]</scope>
    <source>
        <strain evidence="6 7">IPLA 37004</strain>
    </source>
</reference>
<feature type="domain" description="HTH luxR-type" evidence="5">
    <location>
        <begin position="519"/>
        <end position="583"/>
    </location>
</feature>
<evidence type="ECO:0000259" key="5">
    <source>
        <dbReference type="PROSITE" id="PS50043"/>
    </source>
</evidence>
<dbReference type="PANTHER" id="PTHR44688:SF16">
    <property type="entry name" value="DNA-BINDING TRANSCRIPTIONAL ACTIVATOR DEVR_DOSR"/>
    <property type="match status" value="1"/>
</dbReference>
<evidence type="ECO:0000256" key="2">
    <source>
        <dbReference type="ARBA" id="ARBA00023125"/>
    </source>
</evidence>
<dbReference type="Proteomes" id="UP000472380">
    <property type="component" value="Unassembled WGS sequence"/>
</dbReference>
<keyword evidence="2" id="KW-0238">DNA-binding</keyword>
<gene>
    <name evidence="6" type="ORF">FM068_05065</name>
</gene>
<evidence type="ECO:0000256" key="3">
    <source>
        <dbReference type="ARBA" id="ARBA00023163"/>
    </source>
</evidence>
<dbReference type="SUPFAM" id="SSF46894">
    <property type="entry name" value="C-terminal effector domain of the bipartite response regulators"/>
    <property type="match status" value="1"/>
</dbReference>
<dbReference type="AlphaFoldDB" id="A0A6L8Q3U2"/>
<feature type="transmembrane region" description="Helical" evidence="4">
    <location>
        <begin position="176"/>
        <end position="196"/>
    </location>
</feature>
<evidence type="ECO:0000313" key="7">
    <source>
        <dbReference type="Proteomes" id="UP000472380"/>
    </source>
</evidence>
<feature type="transmembrane region" description="Helical" evidence="4">
    <location>
        <begin position="359"/>
        <end position="376"/>
    </location>
</feature>
<dbReference type="InterPro" id="IPR016032">
    <property type="entry name" value="Sig_transdc_resp-reg_C-effctor"/>
</dbReference>